<dbReference type="EMBL" id="CAUYUJ010001108">
    <property type="protein sequence ID" value="CAK0794173.1"/>
    <property type="molecule type" value="Genomic_DNA"/>
</dbReference>
<gene>
    <name evidence="2" type="ORF">PCOR1329_LOCUS4250</name>
</gene>
<name>A0ABN9PM83_9DINO</name>
<evidence type="ECO:0000313" key="3">
    <source>
        <dbReference type="Proteomes" id="UP001189429"/>
    </source>
</evidence>
<comment type="caution">
    <text evidence="2">The sequence shown here is derived from an EMBL/GenBank/DDBJ whole genome shotgun (WGS) entry which is preliminary data.</text>
</comment>
<dbReference type="Proteomes" id="UP001189429">
    <property type="component" value="Unassembled WGS sequence"/>
</dbReference>
<feature type="non-terminal residue" evidence="2">
    <location>
        <position position="69"/>
    </location>
</feature>
<evidence type="ECO:0000313" key="2">
    <source>
        <dbReference type="EMBL" id="CAK0794173.1"/>
    </source>
</evidence>
<feature type="region of interest" description="Disordered" evidence="1">
    <location>
        <begin position="1"/>
        <end position="23"/>
    </location>
</feature>
<proteinExistence type="predicted"/>
<accession>A0ABN9PM83</accession>
<evidence type="ECO:0000256" key="1">
    <source>
        <dbReference type="SAM" id="MobiDB-lite"/>
    </source>
</evidence>
<keyword evidence="3" id="KW-1185">Reference proteome</keyword>
<sequence length="69" mass="6676">MGAAMSSLEGLCGGRSRPAPGAAVPVKVCAKTPDGSLQTSPAELAELGASALAAGAGDPVPFDEFMASE</sequence>
<protein>
    <submittedName>
        <fullName evidence="2">Uncharacterized protein</fullName>
    </submittedName>
</protein>
<reference evidence="2" key="1">
    <citation type="submission" date="2023-10" db="EMBL/GenBank/DDBJ databases">
        <authorList>
            <person name="Chen Y."/>
            <person name="Shah S."/>
            <person name="Dougan E. K."/>
            <person name="Thang M."/>
            <person name="Chan C."/>
        </authorList>
    </citation>
    <scope>NUCLEOTIDE SEQUENCE [LARGE SCALE GENOMIC DNA]</scope>
</reference>
<organism evidence="2 3">
    <name type="scientific">Prorocentrum cordatum</name>
    <dbReference type="NCBI Taxonomy" id="2364126"/>
    <lineage>
        <taxon>Eukaryota</taxon>
        <taxon>Sar</taxon>
        <taxon>Alveolata</taxon>
        <taxon>Dinophyceae</taxon>
        <taxon>Prorocentrales</taxon>
        <taxon>Prorocentraceae</taxon>
        <taxon>Prorocentrum</taxon>
    </lineage>
</organism>